<name>A0A8X6MZU6_NEPPI</name>
<dbReference type="EMBL" id="BMAW01098819">
    <property type="protein sequence ID" value="GFS86762.1"/>
    <property type="molecule type" value="Genomic_DNA"/>
</dbReference>
<feature type="region of interest" description="Disordered" evidence="1">
    <location>
        <begin position="83"/>
        <end position="110"/>
    </location>
</feature>
<evidence type="ECO:0000256" key="1">
    <source>
        <dbReference type="SAM" id="MobiDB-lite"/>
    </source>
</evidence>
<dbReference type="Proteomes" id="UP000887013">
    <property type="component" value="Unassembled WGS sequence"/>
</dbReference>
<accession>A0A8X6MZU6</accession>
<organism evidence="2 3">
    <name type="scientific">Nephila pilipes</name>
    <name type="common">Giant wood spider</name>
    <name type="synonym">Nephila maculata</name>
    <dbReference type="NCBI Taxonomy" id="299642"/>
    <lineage>
        <taxon>Eukaryota</taxon>
        <taxon>Metazoa</taxon>
        <taxon>Ecdysozoa</taxon>
        <taxon>Arthropoda</taxon>
        <taxon>Chelicerata</taxon>
        <taxon>Arachnida</taxon>
        <taxon>Araneae</taxon>
        <taxon>Araneomorphae</taxon>
        <taxon>Entelegynae</taxon>
        <taxon>Araneoidea</taxon>
        <taxon>Nephilidae</taxon>
        <taxon>Nephila</taxon>
    </lineage>
</organism>
<evidence type="ECO:0000313" key="3">
    <source>
        <dbReference type="Proteomes" id="UP000887013"/>
    </source>
</evidence>
<proteinExistence type="predicted"/>
<dbReference type="AlphaFoldDB" id="A0A8X6MZU6"/>
<sequence length="110" mass="12775">MNEREMEHGKGIQQRERKRSFQFIQMHGANRVTSATLPIDLGDLTFRTMLYEAAVTVSLGRRNLHNLTPPTLNRGRVRYEPLLQRNHRGGHLNTPKEDPPYPENSISKKR</sequence>
<evidence type="ECO:0000313" key="2">
    <source>
        <dbReference type="EMBL" id="GFS86762.1"/>
    </source>
</evidence>
<reference evidence="2" key="1">
    <citation type="submission" date="2020-08" db="EMBL/GenBank/DDBJ databases">
        <title>Multicomponent nature underlies the extraordinary mechanical properties of spider dragline silk.</title>
        <authorList>
            <person name="Kono N."/>
            <person name="Nakamura H."/>
            <person name="Mori M."/>
            <person name="Yoshida Y."/>
            <person name="Ohtoshi R."/>
            <person name="Malay A.D."/>
            <person name="Moran D.A.P."/>
            <person name="Tomita M."/>
            <person name="Numata K."/>
            <person name="Arakawa K."/>
        </authorList>
    </citation>
    <scope>NUCLEOTIDE SEQUENCE</scope>
</reference>
<gene>
    <name evidence="2" type="ORF">NPIL_140601</name>
</gene>
<keyword evidence="3" id="KW-1185">Reference proteome</keyword>
<comment type="caution">
    <text evidence="2">The sequence shown here is derived from an EMBL/GenBank/DDBJ whole genome shotgun (WGS) entry which is preliminary data.</text>
</comment>
<protein>
    <submittedName>
        <fullName evidence="2">Uncharacterized protein</fullName>
    </submittedName>
</protein>